<feature type="domain" description="Acyltransferase 3" evidence="2">
    <location>
        <begin position="10"/>
        <end position="323"/>
    </location>
</feature>
<feature type="transmembrane region" description="Helical" evidence="1">
    <location>
        <begin position="166"/>
        <end position="185"/>
    </location>
</feature>
<dbReference type="EMBL" id="NQKI01000060">
    <property type="protein sequence ID" value="OZY57357.1"/>
    <property type="molecule type" value="Genomic_DNA"/>
</dbReference>
<dbReference type="GO" id="GO:0009103">
    <property type="term" value="P:lipopolysaccharide biosynthetic process"/>
    <property type="evidence" value="ECO:0007669"/>
    <property type="project" value="TreeGrafter"/>
</dbReference>
<dbReference type="Proteomes" id="UP000215788">
    <property type="component" value="Unassembled WGS sequence"/>
</dbReference>
<feature type="transmembrane region" description="Helical" evidence="1">
    <location>
        <begin position="34"/>
        <end position="54"/>
    </location>
</feature>
<accession>A0A266N5V4</accession>
<keyword evidence="1" id="KW-0472">Membrane</keyword>
<feature type="transmembrane region" description="Helical" evidence="1">
    <location>
        <begin position="139"/>
        <end position="159"/>
    </location>
</feature>
<gene>
    <name evidence="4" type="ORF">CJF39_21920</name>
</gene>
<dbReference type="RefSeq" id="WP_094995302.1">
    <property type="nucleotide sequence ID" value="NZ_NQKI01000060.1"/>
</dbReference>
<sequence length="643" mass="70167">MHSKNTSYRADIDGLRAVAVLLVLLFHFDLGVSGGFVGVDVFFVISGYLITEVIRNAIHSKRFSFSDFYIRRLLRLQPALIVTIGLCLVAGFLLMDPASFSGLATSAEYSILSASNFYFWLNQGYFDASAQTQPLLHTWSLATEWQFYLVWPFIVWAALKLSDRFLLILLSVMTVVSLAASQIMLDYDSSAAYFMMPFRVFELSIGGMLVFAAKHRASPSIESATVITGLLLIIGSAFLLDSTSPFPGLRALVPCLGAAACIYAGRSKAGSVLRLSPMVNIGLISYSIYLIHWPIVVFYKYYVFRDLETFEKLALLTLAFAAGALLYRTVEKMFMGKTPSIKPIGLSVIASATMALIACSTFVINEQGMKSRVPEKYLAFAADPVSFHTNNYGGSGYELNTILGESNGKIAAVIGGDSFALQYASGIDAALKGTGQSIPGIFIHGCILSGEYTRVLNNAPRQDYRDKYKAVITALQHNKTPLILAQHWSGYQGIIANSSGENVPTEKPEEYIKVILDSLNKIRADIGSREFVIIGTQPLKNGLKSPVSCLLRPNYIEQKCESLLGYLVADSSTKAINSALAEFANSNEHTTFIDVSKSLCPDGYCSPFHSGKVLYSDAAHLSIEGSAIASKQILTDLNIITTN</sequence>
<dbReference type="GO" id="GO:0016020">
    <property type="term" value="C:membrane"/>
    <property type="evidence" value="ECO:0007669"/>
    <property type="project" value="TreeGrafter"/>
</dbReference>
<evidence type="ECO:0000256" key="1">
    <source>
        <dbReference type="SAM" id="Phobius"/>
    </source>
</evidence>
<feature type="transmembrane region" description="Helical" evidence="1">
    <location>
        <begin position="223"/>
        <end position="240"/>
    </location>
</feature>
<dbReference type="PANTHER" id="PTHR23028">
    <property type="entry name" value="ACETYLTRANSFERASE"/>
    <property type="match status" value="1"/>
</dbReference>
<feature type="transmembrane region" description="Helical" evidence="1">
    <location>
        <begin position="342"/>
        <end position="364"/>
    </location>
</feature>
<evidence type="ECO:0000313" key="5">
    <source>
        <dbReference type="Proteomes" id="UP000215788"/>
    </source>
</evidence>
<name>A0A266N5V4_9PSED</name>
<dbReference type="InterPro" id="IPR050879">
    <property type="entry name" value="Acyltransferase_3"/>
</dbReference>
<feature type="transmembrane region" description="Helical" evidence="1">
    <location>
        <begin position="277"/>
        <end position="301"/>
    </location>
</feature>
<dbReference type="PANTHER" id="PTHR23028:SF53">
    <property type="entry name" value="ACYL_TRANSF_3 DOMAIN-CONTAINING PROTEIN"/>
    <property type="match status" value="1"/>
</dbReference>
<evidence type="ECO:0000259" key="3">
    <source>
        <dbReference type="Pfam" id="PF19040"/>
    </source>
</evidence>
<dbReference type="AlphaFoldDB" id="A0A266N5V4"/>
<keyword evidence="1" id="KW-0812">Transmembrane</keyword>
<feature type="transmembrane region" description="Helical" evidence="1">
    <location>
        <begin position="191"/>
        <end position="211"/>
    </location>
</feature>
<evidence type="ECO:0000259" key="2">
    <source>
        <dbReference type="Pfam" id="PF01757"/>
    </source>
</evidence>
<protein>
    <recommendedName>
        <fullName evidence="6">Acyltransferase</fullName>
    </recommendedName>
</protein>
<comment type="caution">
    <text evidence="4">The sequence shown here is derived from an EMBL/GenBank/DDBJ whole genome shotgun (WGS) entry which is preliminary data.</text>
</comment>
<feature type="transmembrane region" description="Helical" evidence="1">
    <location>
        <begin position="313"/>
        <end position="330"/>
    </location>
</feature>
<keyword evidence="1" id="KW-1133">Transmembrane helix</keyword>
<dbReference type="OrthoDB" id="9767863at2"/>
<feature type="transmembrane region" description="Helical" evidence="1">
    <location>
        <begin position="246"/>
        <end position="265"/>
    </location>
</feature>
<evidence type="ECO:0000313" key="4">
    <source>
        <dbReference type="EMBL" id="OZY57357.1"/>
    </source>
</evidence>
<reference evidence="4 5" key="1">
    <citation type="submission" date="2017-08" db="EMBL/GenBank/DDBJ databases">
        <title>Genomic and metabolic characterisation of spoilage-associated Pseudomonas species.</title>
        <authorList>
            <person name="Stanborough T."/>
            <person name="Fegan N."/>
            <person name="Powell S.M."/>
            <person name="Singh T."/>
            <person name="Tamplin M.L."/>
            <person name="Chandry P.S."/>
        </authorList>
    </citation>
    <scope>NUCLEOTIDE SEQUENCE [LARGE SCALE GENOMIC DNA]</scope>
    <source>
        <strain evidence="4 5">L1802</strain>
    </source>
</reference>
<feature type="domain" description="SGNH" evidence="3">
    <location>
        <begin position="405"/>
        <end position="633"/>
    </location>
</feature>
<dbReference type="Pfam" id="PF01757">
    <property type="entry name" value="Acyl_transf_3"/>
    <property type="match status" value="1"/>
</dbReference>
<dbReference type="InterPro" id="IPR043968">
    <property type="entry name" value="SGNH"/>
</dbReference>
<evidence type="ECO:0008006" key="6">
    <source>
        <dbReference type="Google" id="ProtNLM"/>
    </source>
</evidence>
<dbReference type="Pfam" id="PF19040">
    <property type="entry name" value="SGNH"/>
    <property type="match status" value="1"/>
</dbReference>
<dbReference type="InterPro" id="IPR002656">
    <property type="entry name" value="Acyl_transf_3_dom"/>
</dbReference>
<feature type="transmembrane region" description="Helical" evidence="1">
    <location>
        <begin position="74"/>
        <end position="95"/>
    </location>
</feature>
<organism evidence="4 5">
    <name type="scientific">Pseudomonas lundensis</name>
    <dbReference type="NCBI Taxonomy" id="86185"/>
    <lineage>
        <taxon>Bacteria</taxon>
        <taxon>Pseudomonadati</taxon>
        <taxon>Pseudomonadota</taxon>
        <taxon>Gammaproteobacteria</taxon>
        <taxon>Pseudomonadales</taxon>
        <taxon>Pseudomonadaceae</taxon>
        <taxon>Pseudomonas</taxon>
    </lineage>
</organism>
<proteinExistence type="predicted"/>
<dbReference type="GO" id="GO:0016747">
    <property type="term" value="F:acyltransferase activity, transferring groups other than amino-acyl groups"/>
    <property type="evidence" value="ECO:0007669"/>
    <property type="project" value="InterPro"/>
</dbReference>